<dbReference type="AlphaFoldDB" id="A0AA88XL00"/>
<dbReference type="Proteomes" id="UP001186944">
    <property type="component" value="Unassembled WGS sequence"/>
</dbReference>
<evidence type="ECO:0000313" key="3">
    <source>
        <dbReference type="EMBL" id="KAK3087286.1"/>
    </source>
</evidence>
<dbReference type="CDD" id="cd01650">
    <property type="entry name" value="RT_nLTR_like"/>
    <property type="match status" value="1"/>
</dbReference>
<evidence type="ECO:0000259" key="2">
    <source>
        <dbReference type="PROSITE" id="PS50878"/>
    </source>
</evidence>
<accession>A0AA88XL00</accession>
<keyword evidence="4" id="KW-1185">Reference proteome</keyword>
<evidence type="ECO:0000256" key="1">
    <source>
        <dbReference type="SAM" id="Phobius"/>
    </source>
</evidence>
<dbReference type="Pfam" id="PF00078">
    <property type="entry name" value="RVT_1"/>
    <property type="match status" value="1"/>
</dbReference>
<dbReference type="InterPro" id="IPR000477">
    <property type="entry name" value="RT_dom"/>
</dbReference>
<evidence type="ECO:0000313" key="4">
    <source>
        <dbReference type="Proteomes" id="UP001186944"/>
    </source>
</evidence>
<dbReference type="SUPFAM" id="SSF56672">
    <property type="entry name" value="DNA/RNA polymerases"/>
    <property type="match status" value="1"/>
</dbReference>
<dbReference type="PROSITE" id="PS50878">
    <property type="entry name" value="RT_POL"/>
    <property type="match status" value="1"/>
</dbReference>
<sequence length="718" mass="82521">MLEVNFDEIEQIYDPDEVVAAFYSLFFGVVNKHAKIKNKRVKCQLNPSWMTPEIKEARHARDFYHKKKDPIKFKYWRNKVTALINSAKEKYYKSAIDENKNSKDIWKYINELRPKADHSSPSMLTVDDHTATNNLDIVNMFNDYFVNLSNALLSDNADYSETLRTLNQFTQSKLNSSTEFCIQPIDETDVFNMLQKLNIKKSSGVDCLGPRLLKLTAPVISKCVAHMINQSITRGFFPDKLKIAKVIPIYKKGDKSDPGNYRPISILPTLSKIYERHVASQIYNYLSAFELLHVEQSGFRQFHSCQTALTKLVDTWLEEMDNGNITGVSFLDFRKAFDLVNHNILIDKLKCYNFHSSAIKWISSYLDKRFQSVQMGNTHSQLKAISRGVPQGSVLGPLLFLIYINDLPLHVKSSSLSLFADDATLHKSAPSVDFVKLPLSSDVDNVNKWCRENGMIVNENKSKCMVIATSQKLSKLQPNALAIDVNGNTLEHIDCEKLLGVHIDPSLQFNKHVDHVCRSITSKIALLRKIKRYLPLSYRKLYYNAYILPCIDYCLTIWGNASKIHMERIHKLQKCAARIILDAPPDAPSLPLFTELGWLTVFERVEFNKGILLYKAIHNMCPEYITDMFKFQSSSYGLRSSSNQQMSIPKHNNELFKKSFQYSGAIIWNNLPMNIRLASTLGTFKHNLLRLLVPFFDIVTLILFWQITLFRFRITDEG</sequence>
<keyword evidence="1" id="KW-0472">Membrane</keyword>
<organism evidence="3 4">
    <name type="scientific">Pinctada imbricata</name>
    <name type="common">Atlantic pearl-oyster</name>
    <name type="synonym">Pinctada martensii</name>
    <dbReference type="NCBI Taxonomy" id="66713"/>
    <lineage>
        <taxon>Eukaryota</taxon>
        <taxon>Metazoa</taxon>
        <taxon>Spiralia</taxon>
        <taxon>Lophotrochozoa</taxon>
        <taxon>Mollusca</taxon>
        <taxon>Bivalvia</taxon>
        <taxon>Autobranchia</taxon>
        <taxon>Pteriomorphia</taxon>
        <taxon>Pterioida</taxon>
        <taxon>Pterioidea</taxon>
        <taxon>Pteriidae</taxon>
        <taxon>Pinctada</taxon>
    </lineage>
</organism>
<dbReference type="InterPro" id="IPR043502">
    <property type="entry name" value="DNA/RNA_pol_sf"/>
</dbReference>
<gene>
    <name evidence="3" type="ORF">FSP39_004137</name>
</gene>
<feature type="domain" description="Reverse transcriptase" evidence="2">
    <location>
        <begin position="230"/>
        <end position="503"/>
    </location>
</feature>
<name>A0AA88XL00_PINIB</name>
<keyword evidence="1" id="KW-1133">Transmembrane helix</keyword>
<reference evidence="3" key="1">
    <citation type="submission" date="2019-08" db="EMBL/GenBank/DDBJ databases">
        <title>The improved chromosome-level genome for the pearl oyster Pinctada fucata martensii using PacBio sequencing and Hi-C.</title>
        <authorList>
            <person name="Zheng Z."/>
        </authorList>
    </citation>
    <scope>NUCLEOTIDE SEQUENCE</scope>
    <source>
        <strain evidence="3">ZZ-2019</strain>
        <tissue evidence="3">Adductor muscle</tissue>
    </source>
</reference>
<keyword evidence="1" id="KW-0812">Transmembrane</keyword>
<dbReference type="PANTHER" id="PTHR33332">
    <property type="entry name" value="REVERSE TRANSCRIPTASE DOMAIN-CONTAINING PROTEIN"/>
    <property type="match status" value="1"/>
</dbReference>
<comment type="caution">
    <text evidence="3">The sequence shown here is derived from an EMBL/GenBank/DDBJ whole genome shotgun (WGS) entry which is preliminary data.</text>
</comment>
<feature type="transmembrane region" description="Helical" evidence="1">
    <location>
        <begin position="691"/>
        <end position="712"/>
    </location>
</feature>
<dbReference type="EMBL" id="VSWD01000011">
    <property type="protein sequence ID" value="KAK3087286.1"/>
    <property type="molecule type" value="Genomic_DNA"/>
</dbReference>
<proteinExistence type="predicted"/>
<protein>
    <recommendedName>
        <fullName evidence="2">Reverse transcriptase domain-containing protein</fullName>
    </recommendedName>
</protein>